<name>A0A7C5Q6B6_CALS0</name>
<dbReference type="EMBL" id="DRWN01000025">
    <property type="protein sequence ID" value="HHK68107.1"/>
    <property type="molecule type" value="Genomic_DNA"/>
</dbReference>
<proteinExistence type="predicted"/>
<reference evidence="1" key="1">
    <citation type="journal article" date="2020" name="mSystems">
        <title>Genome- and Community-Level Interaction Insights into Carbon Utilization and Element Cycling Functions of Hydrothermarchaeota in Hydrothermal Sediment.</title>
        <authorList>
            <person name="Zhou Z."/>
            <person name="Liu Y."/>
            <person name="Xu W."/>
            <person name="Pan J."/>
            <person name="Luo Z.H."/>
            <person name="Li M."/>
        </authorList>
    </citation>
    <scope>NUCLEOTIDE SEQUENCE [LARGE SCALE GENOMIC DNA]</scope>
    <source>
        <strain evidence="1">SpSt-1056</strain>
    </source>
</reference>
<protein>
    <submittedName>
        <fullName evidence="1">Uncharacterized protein</fullName>
    </submittedName>
</protein>
<gene>
    <name evidence="1" type="ORF">ENM11_03000</name>
</gene>
<accession>A0A7C5Q6B6</accession>
<comment type="caution">
    <text evidence="1">The sequence shown here is derived from an EMBL/GenBank/DDBJ whole genome shotgun (WGS) entry which is preliminary data.</text>
</comment>
<sequence>MSEEDAKADIMDKIERLYSIVNRARFYRDVAMESEWSNLMKEVESLRVEMKLAADEVEKLADDLDEYYISGSSAYGETDPLTHWADIIYQRLFKT</sequence>
<evidence type="ECO:0000313" key="1">
    <source>
        <dbReference type="EMBL" id="HHK68107.1"/>
    </source>
</evidence>
<dbReference type="AlphaFoldDB" id="A0A7C5Q6B6"/>
<organism evidence="1">
    <name type="scientific">Caldiarchaeum subterraneum</name>
    <dbReference type="NCBI Taxonomy" id="311458"/>
    <lineage>
        <taxon>Archaea</taxon>
        <taxon>Nitrososphaerota</taxon>
        <taxon>Candidatus Caldarchaeales</taxon>
        <taxon>Candidatus Caldarchaeaceae</taxon>
        <taxon>Candidatus Caldarchaeum</taxon>
    </lineage>
</organism>